<reference evidence="5" key="1">
    <citation type="journal article" date="2014" name="Front. Microbiol.">
        <title>High frequency of phylogenetically diverse reductive dehalogenase-homologous genes in deep subseafloor sedimentary metagenomes.</title>
        <authorList>
            <person name="Kawai M."/>
            <person name="Futagami T."/>
            <person name="Toyoda A."/>
            <person name="Takaki Y."/>
            <person name="Nishi S."/>
            <person name="Hori S."/>
            <person name="Arai W."/>
            <person name="Tsubouchi T."/>
            <person name="Morono Y."/>
            <person name="Uchiyama I."/>
            <person name="Ito T."/>
            <person name="Fujiyama A."/>
            <person name="Inagaki F."/>
            <person name="Takami H."/>
        </authorList>
    </citation>
    <scope>NUCLEOTIDE SEQUENCE</scope>
    <source>
        <strain evidence="5">Expedition CK06-06</strain>
    </source>
</reference>
<dbReference type="GO" id="GO:0003700">
    <property type="term" value="F:DNA-binding transcription factor activity"/>
    <property type="evidence" value="ECO:0007669"/>
    <property type="project" value="TreeGrafter"/>
</dbReference>
<protein>
    <recommendedName>
        <fullName evidence="4">Transcriptional regulator LacI/GalR-like sensor domain-containing protein</fullName>
    </recommendedName>
</protein>
<evidence type="ECO:0000256" key="1">
    <source>
        <dbReference type="ARBA" id="ARBA00023015"/>
    </source>
</evidence>
<dbReference type="InterPro" id="IPR028082">
    <property type="entry name" value="Peripla_BP_I"/>
</dbReference>
<dbReference type="EMBL" id="BARV01035717">
    <property type="protein sequence ID" value="GAI58617.1"/>
    <property type="molecule type" value="Genomic_DNA"/>
</dbReference>
<feature type="non-terminal residue" evidence="5">
    <location>
        <position position="1"/>
    </location>
</feature>
<gene>
    <name evidence="5" type="ORF">S06H3_55677</name>
</gene>
<feature type="domain" description="Transcriptional regulator LacI/GalR-like sensor" evidence="4">
    <location>
        <begin position="2"/>
        <end position="142"/>
    </location>
</feature>
<dbReference type="GO" id="GO:0000976">
    <property type="term" value="F:transcription cis-regulatory region binding"/>
    <property type="evidence" value="ECO:0007669"/>
    <property type="project" value="TreeGrafter"/>
</dbReference>
<evidence type="ECO:0000256" key="2">
    <source>
        <dbReference type="ARBA" id="ARBA00023125"/>
    </source>
</evidence>
<evidence type="ECO:0000313" key="5">
    <source>
        <dbReference type="EMBL" id="GAI58617.1"/>
    </source>
</evidence>
<dbReference type="PANTHER" id="PTHR30146">
    <property type="entry name" value="LACI-RELATED TRANSCRIPTIONAL REPRESSOR"/>
    <property type="match status" value="1"/>
</dbReference>
<dbReference type="Pfam" id="PF13377">
    <property type="entry name" value="Peripla_BP_3"/>
    <property type="match status" value="1"/>
</dbReference>
<dbReference type="SUPFAM" id="SSF53822">
    <property type="entry name" value="Periplasmic binding protein-like I"/>
    <property type="match status" value="1"/>
</dbReference>
<dbReference type="CDD" id="cd06267">
    <property type="entry name" value="PBP1_LacI_sugar_binding-like"/>
    <property type="match status" value="1"/>
</dbReference>
<keyword evidence="2" id="KW-0238">DNA-binding</keyword>
<evidence type="ECO:0000259" key="4">
    <source>
        <dbReference type="Pfam" id="PF13377"/>
    </source>
</evidence>
<dbReference type="Gene3D" id="3.40.50.2300">
    <property type="match status" value="1"/>
</dbReference>
<dbReference type="PANTHER" id="PTHR30146:SF109">
    <property type="entry name" value="HTH-TYPE TRANSCRIPTIONAL REGULATOR GALS"/>
    <property type="match status" value="1"/>
</dbReference>
<dbReference type="InterPro" id="IPR046335">
    <property type="entry name" value="LacI/GalR-like_sensor"/>
</dbReference>
<accession>X1PQV4</accession>
<sequence length="157" mass="17976">SGRERLRGYQDTLRKNGLRVNEKLIKKGNYTYESGYKGAEDLLKESGEVFTAIFCSNDLMAFGAIRAIQDKGKSIPQDYSIVGFDNMYFSSISNPQLTTIAQSVEEMAIRIFAALKQEIRGDSPREKEHQFLDTKLIVRESCREIRTKEGFQKVNHR</sequence>
<evidence type="ECO:0000256" key="3">
    <source>
        <dbReference type="ARBA" id="ARBA00023163"/>
    </source>
</evidence>
<keyword evidence="1" id="KW-0805">Transcription regulation</keyword>
<keyword evidence="3" id="KW-0804">Transcription</keyword>
<dbReference type="AlphaFoldDB" id="X1PQV4"/>
<organism evidence="5">
    <name type="scientific">marine sediment metagenome</name>
    <dbReference type="NCBI Taxonomy" id="412755"/>
    <lineage>
        <taxon>unclassified sequences</taxon>
        <taxon>metagenomes</taxon>
        <taxon>ecological metagenomes</taxon>
    </lineage>
</organism>
<name>X1PQV4_9ZZZZ</name>
<comment type="caution">
    <text evidence="5">The sequence shown here is derived from an EMBL/GenBank/DDBJ whole genome shotgun (WGS) entry which is preliminary data.</text>
</comment>
<proteinExistence type="predicted"/>